<organism evidence="8 9">
    <name type="scientific">Panicum virgatum</name>
    <name type="common">Blackwell switchgrass</name>
    <dbReference type="NCBI Taxonomy" id="38727"/>
    <lineage>
        <taxon>Eukaryota</taxon>
        <taxon>Viridiplantae</taxon>
        <taxon>Streptophyta</taxon>
        <taxon>Embryophyta</taxon>
        <taxon>Tracheophyta</taxon>
        <taxon>Spermatophyta</taxon>
        <taxon>Magnoliopsida</taxon>
        <taxon>Liliopsida</taxon>
        <taxon>Poales</taxon>
        <taxon>Poaceae</taxon>
        <taxon>PACMAD clade</taxon>
        <taxon>Panicoideae</taxon>
        <taxon>Panicodae</taxon>
        <taxon>Paniceae</taxon>
        <taxon>Panicinae</taxon>
        <taxon>Panicum</taxon>
        <taxon>Panicum sect. Hiantes</taxon>
    </lineage>
</organism>
<dbReference type="SUPFAM" id="SSF55455">
    <property type="entry name" value="SRF-like"/>
    <property type="match status" value="1"/>
</dbReference>
<comment type="caution">
    <text evidence="8">The sequence shown here is derived from an EMBL/GenBank/DDBJ whole genome shotgun (WGS) entry which is preliminary data.</text>
</comment>
<dbReference type="GO" id="GO:0000978">
    <property type="term" value="F:RNA polymerase II cis-regulatory region sequence-specific DNA binding"/>
    <property type="evidence" value="ECO:0007669"/>
    <property type="project" value="TreeGrafter"/>
</dbReference>
<evidence type="ECO:0000256" key="3">
    <source>
        <dbReference type="ARBA" id="ARBA00023125"/>
    </source>
</evidence>
<evidence type="ECO:0000256" key="6">
    <source>
        <dbReference type="SAM" id="MobiDB-lite"/>
    </source>
</evidence>
<feature type="domain" description="MADS-box" evidence="7">
    <location>
        <begin position="42"/>
        <end position="102"/>
    </location>
</feature>
<evidence type="ECO:0000313" key="8">
    <source>
        <dbReference type="EMBL" id="KAG2606673.1"/>
    </source>
</evidence>
<keyword evidence="9" id="KW-1185">Reference proteome</keyword>
<dbReference type="PRINTS" id="PR00404">
    <property type="entry name" value="MADSDOMAIN"/>
</dbReference>
<name>A0A8T0TBQ2_PANVG</name>
<dbReference type="AlphaFoldDB" id="A0A8T0TBQ2"/>
<dbReference type="GO" id="GO:0000981">
    <property type="term" value="F:DNA-binding transcription factor activity, RNA polymerase II-specific"/>
    <property type="evidence" value="ECO:0007669"/>
    <property type="project" value="TreeGrafter"/>
</dbReference>
<protein>
    <recommendedName>
        <fullName evidence="7">MADS-box domain-containing protein</fullName>
    </recommendedName>
</protein>
<dbReference type="InterPro" id="IPR002100">
    <property type="entry name" value="TF_MADSbox"/>
</dbReference>
<gene>
    <name evidence="8" type="ORF">PVAP13_4NG211732</name>
</gene>
<feature type="region of interest" description="Disordered" evidence="6">
    <location>
        <begin position="1"/>
        <end position="42"/>
    </location>
</feature>
<comment type="subcellular location">
    <subcellularLocation>
        <location evidence="1">Nucleus</location>
    </subcellularLocation>
</comment>
<evidence type="ECO:0000313" key="9">
    <source>
        <dbReference type="Proteomes" id="UP000823388"/>
    </source>
</evidence>
<keyword evidence="4" id="KW-0804">Transcription</keyword>
<feature type="compositionally biased region" description="Basic and acidic residues" evidence="6">
    <location>
        <begin position="23"/>
        <end position="35"/>
    </location>
</feature>
<dbReference type="SMART" id="SM00432">
    <property type="entry name" value="MADS"/>
    <property type="match status" value="1"/>
</dbReference>
<proteinExistence type="predicted"/>
<dbReference type="EMBL" id="CM029044">
    <property type="protein sequence ID" value="KAG2606673.1"/>
    <property type="molecule type" value="Genomic_DNA"/>
</dbReference>
<evidence type="ECO:0000256" key="2">
    <source>
        <dbReference type="ARBA" id="ARBA00023015"/>
    </source>
</evidence>
<reference evidence="8" key="1">
    <citation type="submission" date="2020-05" db="EMBL/GenBank/DDBJ databases">
        <title>WGS assembly of Panicum virgatum.</title>
        <authorList>
            <person name="Lovell J.T."/>
            <person name="Jenkins J."/>
            <person name="Shu S."/>
            <person name="Juenger T.E."/>
            <person name="Schmutz J."/>
        </authorList>
    </citation>
    <scope>NUCLEOTIDE SEQUENCE</scope>
    <source>
        <strain evidence="8">AP13</strain>
    </source>
</reference>
<evidence type="ECO:0000259" key="7">
    <source>
        <dbReference type="PROSITE" id="PS50066"/>
    </source>
</evidence>
<dbReference type="InterPro" id="IPR033896">
    <property type="entry name" value="MEF2-like_N"/>
</dbReference>
<keyword evidence="2" id="KW-0805">Transcription regulation</keyword>
<evidence type="ECO:0000256" key="4">
    <source>
        <dbReference type="ARBA" id="ARBA00023163"/>
    </source>
</evidence>
<dbReference type="Pfam" id="PF00319">
    <property type="entry name" value="SRF-TF"/>
    <property type="match status" value="1"/>
</dbReference>
<dbReference type="PANTHER" id="PTHR11945:SF570">
    <property type="entry name" value="MADS-BOX TRANSCRIPTION FACTOR FAMILY PROTEIN-RELATED"/>
    <property type="match status" value="1"/>
</dbReference>
<evidence type="ECO:0000256" key="5">
    <source>
        <dbReference type="ARBA" id="ARBA00023242"/>
    </source>
</evidence>
<dbReference type="FunFam" id="3.40.1810.10:FF:000006">
    <property type="entry name" value="Agamous-like MADS-box protein AGL62"/>
    <property type="match status" value="1"/>
</dbReference>
<dbReference type="GO" id="GO:0046983">
    <property type="term" value="F:protein dimerization activity"/>
    <property type="evidence" value="ECO:0007669"/>
    <property type="project" value="InterPro"/>
</dbReference>
<evidence type="ECO:0000256" key="1">
    <source>
        <dbReference type="ARBA" id="ARBA00004123"/>
    </source>
</evidence>
<keyword evidence="5" id="KW-0539">Nucleus</keyword>
<dbReference type="PROSITE" id="PS50066">
    <property type="entry name" value="MADS_BOX_2"/>
    <property type="match status" value="1"/>
</dbReference>
<dbReference type="CDD" id="cd00265">
    <property type="entry name" value="MADS_MEF2_like"/>
    <property type="match status" value="1"/>
</dbReference>
<dbReference type="InterPro" id="IPR036879">
    <property type="entry name" value="TF_MADSbox_sf"/>
</dbReference>
<dbReference type="GO" id="GO:0005634">
    <property type="term" value="C:nucleus"/>
    <property type="evidence" value="ECO:0007669"/>
    <property type="project" value="UniProtKB-SubCell"/>
</dbReference>
<dbReference type="GO" id="GO:0045944">
    <property type="term" value="P:positive regulation of transcription by RNA polymerase II"/>
    <property type="evidence" value="ECO:0007669"/>
    <property type="project" value="InterPro"/>
</dbReference>
<dbReference type="PANTHER" id="PTHR11945">
    <property type="entry name" value="MADS BOX PROTEIN"/>
    <property type="match status" value="1"/>
</dbReference>
<feature type="compositionally biased region" description="Basic and acidic residues" evidence="6">
    <location>
        <begin position="1"/>
        <end position="10"/>
    </location>
</feature>
<keyword evidence="3" id="KW-0238">DNA-binding</keyword>
<dbReference type="Proteomes" id="UP000823388">
    <property type="component" value="Chromosome 4N"/>
</dbReference>
<dbReference type="Gene3D" id="3.40.1810.10">
    <property type="entry name" value="Transcription factor, MADS-box"/>
    <property type="match status" value="1"/>
</dbReference>
<accession>A0A8T0TBQ2</accession>
<sequence length="323" mass="34290">MLSPLRDRSKVQMAEEASAMAEAAERRRGEAGGEQRKRKKTLGRQKIEIKRIEGVAARHVCFSKRRSGLFKKAAELAALCGAHVAVVVFSRADKPYSLGIPSVDAVVDRYLYPASAAAGEAPAGGADPAVLEEFESEKERLDKAIAAEARRREALIAAARAAGVPDGDDVRRAGMPDLLATLAALERVRAEAMQRVRVHEAMVEEMTMQQCAVAVSGDAGGAFYCAAGAGAFAADGGASSSSSHQGVLYTQMLMGGDANHASMPFAPTKPPYLPPPPFNYGSHHNQFACYGYDIGDDGSCHDAAAAYGMEGYHGTTTTCNFFW</sequence>